<dbReference type="InterPro" id="IPR027417">
    <property type="entry name" value="P-loop_NTPase"/>
</dbReference>
<evidence type="ECO:0000313" key="1">
    <source>
        <dbReference type="EMBL" id="RUP21891.1"/>
    </source>
</evidence>
<reference evidence="1 2" key="1">
    <citation type="journal article" date="2018" name="New Phytol.">
        <title>Phylogenomics of Endogonaceae and evolution of mycorrhizas within Mucoromycota.</title>
        <authorList>
            <person name="Chang Y."/>
            <person name="Desiro A."/>
            <person name="Na H."/>
            <person name="Sandor L."/>
            <person name="Lipzen A."/>
            <person name="Clum A."/>
            <person name="Barry K."/>
            <person name="Grigoriev I.V."/>
            <person name="Martin F.M."/>
            <person name="Stajich J.E."/>
            <person name="Smith M.E."/>
            <person name="Bonito G."/>
            <person name="Spatafora J.W."/>
        </authorList>
    </citation>
    <scope>NUCLEOTIDE SEQUENCE [LARGE SCALE GENOMIC DNA]</scope>
    <source>
        <strain evidence="1 2">GMNB39</strain>
    </source>
</reference>
<comment type="caution">
    <text evidence="1">The sequence shown here is derived from an EMBL/GenBank/DDBJ whole genome shotgun (WGS) entry which is preliminary data.</text>
</comment>
<organism evidence="1 2">
    <name type="scientific">Jimgerdemannia flammicorona</name>
    <dbReference type="NCBI Taxonomy" id="994334"/>
    <lineage>
        <taxon>Eukaryota</taxon>
        <taxon>Fungi</taxon>
        <taxon>Fungi incertae sedis</taxon>
        <taxon>Mucoromycota</taxon>
        <taxon>Mucoromycotina</taxon>
        <taxon>Endogonomycetes</taxon>
        <taxon>Endogonales</taxon>
        <taxon>Endogonaceae</taxon>
        <taxon>Jimgerdemannia</taxon>
    </lineage>
</organism>
<evidence type="ECO:0008006" key="3">
    <source>
        <dbReference type="Google" id="ProtNLM"/>
    </source>
</evidence>
<protein>
    <recommendedName>
        <fullName evidence="3">Replication origin-binding protein domain-containing protein</fullName>
    </recommendedName>
</protein>
<proteinExistence type="predicted"/>
<sequence>MYVNAQFRYLLQAQSYLDSVQSSNPEARIFQIGKLIKDSTVEIHPFYVGTGQSISKLLRDSHEYPDGLHVNVQEYMHKNTRTPFVVDSEWLNVIPMTRCEQFAAISAIVDAFLRFISISILNPGPSITRDDVCVKEACSIDGTKSSFHINIFNLIFATLEDDMCNFMFYFCCWIRENRIDYPNIPEAAFYSTPQTNKIINDNNGRKTSDQVWSTICNEIKYLWSIGKLHPAKCLFIDLGIYGAGHAIRTCGSTKPGGKPRFLRPCLVTNYWQIHCPSFIDDISLNAPAPPKLHRQAWMLTSLLTRSHLANGTVYVPLVTGRTQPKSTCRRTIVATPVDPIFTLDTTSYRWIHVGVHGSSHIDLVDTNPVDHDNDDVIYQNDTMYQDDNDVLMDLEHDYDEPFFCRYVCNDDRDDAFITMFKRVNGVWFDARNDRRCTADECAHIDIERDASTMSRPDNYSWCMQVLWNMRKLGLEHMQMCTSVDDDGHPIDYTMLFEQCADNLRVQGTDIQIKCNESRAQLLMFSGSHVTLHREFPLVNGTTERAVKLDDIVSHTTVFCPVHEATWWNRNPSAFVDISPSGMRYLHCSTCNNTIWESPRNDTYIGYDVNDGIRELGSECVHFIHKPYFKLKHLIGVKDALVGNFDDNDNDSDIDMLDESDNSDHDNKRTRQIYFGKPKTFIGRSAMGTGKSELTQSLAIKNAEYIMEMLGCSATKQLGILNVTPRTGLSGTTSHNLDMIDYKDLEGLIDNVRHRGHVNADHMSHSELLCLQNRLTICLNSVSKLADRKEPYDIVILDEATTTALSFISPYLLPHLQKTLDVLFKILREARLRILLAADLDALTLQTILPDVDWNAPMDDVRITINTGGIGGIKEHDSYMSNDLHAVCRVLKMKLLEGKSVYIPTNRARFAEALVAFCKLQGLRDDEIVILSSTSPQSLKDSMMNWPRWTLGYAVEGDPDFPPGRQQRPVVRVFIASPLFGLGYNVSGIIFDITIGIYPKYPIIDTLNAQQAARVRGVKEKALIFCYPDQTFDGCDTSFSTAAMEANVQRAVAEYDAELDAAEIIPPDLKTPSVRRFAIIKRVEQKVAEMYGMYIFIALIESATGRRPMHLMSWLCNKGVGPIRHLPPLSDIEVDILSAGSDIGDDDDAPVMRDEMVQLCNMVLRGSDELRPIDHARVKLFSNLPIPPGLLVETERKMCLLKSYDRLLMVMDVMAYNGTRILQLRDVQKRNASAGVSTVTPSDRLLQRYTVFDTWANLVIKYLVLSDIEVYSHPEGDGAALFTNMIYAWLANASSEDGIFTMVFDVMHTAQLKADVEDILQNISNLQYADADVDVWFNTKIMKTMCKCNSFCEARIGHVIGKGFKALLGLSNVKIHSTKGKGKVYIKINRLQRIVSLACVRRIGLNASSISNMGVDDYRTLDAFRNAIHLGQIMPLDEKISDLCDIHI</sequence>
<keyword evidence="2" id="KW-1185">Reference proteome</keyword>
<name>A0A433BAJ7_9FUNG</name>
<dbReference type="SUPFAM" id="SSF52540">
    <property type="entry name" value="P-loop containing nucleoside triphosphate hydrolases"/>
    <property type="match status" value="1"/>
</dbReference>
<evidence type="ECO:0000313" key="2">
    <source>
        <dbReference type="Proteomes" id="UP000268093"/>
    </source>
</evidence>
<gene>
    <name evidence="1" type="ORF">BC936DRAFT_139146</name>
</gene>
<dbReference type="Proteomes" id="UP000268093">
    <property type="component" value="Unassembled WGS sequence"/>
</dbReference>
<accession>A0A433BAJ7</accession>
<dbReference type="EMBL" id="RBNI01014350">
    <property type="protein sequence ID" value="RUP21891.1"/>
    <property type="molecule type" value="Genomic_DNA"/>
</dbReference>